<keyword evidence="1" id="KW-1133">Transmembrane helix</keyword>
<organism evidence="2 3">
    <name type="scientific">Deferribacter autotrophicus</name>
    <dbReference type="NCBI Taxonomy" id="500465"/>
    <lineage>
        <taxon>Bacteria</taxon>
        <taxon>Pseudomonadati</taxon>
        <taxon>Deferribacterota</taxon>
        <taxon>Deferribacteres</taxon>
        <taxon>Deferribacterales</taxon>
        <taxon>Deferribacteraceae</taxon>
        <taxon>Deferribacter</taxon>
    </lineage>
</organism>
<reference evidence="2 3" key="1">
    <citation type="submission" date="2019-06" db="EMBL/GenBank/DDBJ databases">
        <title>Genomic insights into carbon and energy metabolism of Deferribacter autotrophicus revealed new metabolic traits in the phylum Deferribacteres.</title>
        <authorList>
            <person name="Slobodkin A.I."/>
            <person name="Slobodkina G.B."/>
            <person name="Allioux M."/>
            <person name="Alain K."/>
            <person name="Jebbar M."/>
            <person name="Shadrin V."/>
            <person name="Kublanov I.V."/>
            <person name="Toshchakov S.V."/>
            <person name="Bonch-Osmolovskaya E.A."/>
        </authorList>
    </citation>
    <scope>NUCLEOTIDE SEQUENCE [LARGE SCALE GENOMIC DNA]</scope>
    <source>
        <strain evidence="2 3">SL50</strain>
    </source>
</reference>
<gene>
    <name evidence="2" type="ORF">FHQ18_08755</name>
</gene>
<feature type="transmembrane region" description="Helical" evidence="1">
    <location>
        <begin position="6"/>
        <end position="25"/>
    </location>
</feature>
<evidence type="ECO:0000256" key="1">
    <source>
        <dbReference type="SAM" id="Phobius"/>
    </source>
</evidence>
<protein>
    <submittedName>
        <fullName evidence="2">Uncharacterized protein</fullName>
    </submittedName>
</protein>
<proteinExistence type="predicted"/>
<dbReference type="RefSeq" id="WP_149266796.1">
    <property type="nucleotide sequence ID" value="NZ_VFJB01000006.1"/>
</dbReference>
<dbReference type="EMBL" id="VFJB01000006">
    <property type="protein sequence ID" value="KAA0257823.1"/>
    <property type="molecule type" value="Genomic_DNA"/>
</dbReference>
<keyword evidence="3" id="KW-1185">Reference proteome</keyword>
<keyword evidence="1" id="KW-0812">Transmembrane</keyword>
<dbReference type="Proteomes" id="UP000322876">
    <property type="component" value="Unassembled WGS sequence"/>
</dbReference>
<comment type="caution">
    <text evidence="2">The sequence shown here is derived from an EMBL/GenBank/DDBJ whole genome shotgun (WGS) entry which is preliminary data.</text>
</comment>
<dbReference type="AlphaFoldDB" id="A0A5A8F453"/>
<sequence>MKLKLSLYIISLITVTLLLSTYFNYYHSKIIIEQEINNQAKILTSESKKSINAFLKNIKDITYQQ</sequence>
<evidence type="ECO:0000313" key="2">
    <source>
        <dbReference type="EMBL" id="KAA0257823.1"/>
    </source>
</evidence>
<evidence type="ECO:0000313" key="3">
    <source>
        <dbReference type="Proteomes" id="UP000322876"/>
    </source>
</evidence>
<name>A0A5A8F453_9BACT</name>
<keyword evidence="1" id="KW-0472">Membrane</keyword>
<accession>A0A5A8F453</accession>